<keyword evidence="3" id="KW-1185">Reference proteome</keyword>
<gene>
    <name evidence="2" type="ORF">GPA_23020</name>
</gene>
<evidence type="ECO:0000313" key="3">
    <source>
        <dbReference type="Proteomes" id="UP000008805"/>
    </source>
</evidence>
<reference evidence="2 3" key="1">
    <citation type="submission" date="2010-03" db="EMBL/GenBank/DDBJ databases">
        <title>The genome sequence of Gordonibacter pamelaeae 7-10-1-bT.</title>
        <authorList>
            <consortium name="metaHIT consortium -- http://www.metahit.eu/"/>
            <person name="Pajon A."/>
            <person name="Turner K."/>
            <person name="Parkhill J."/>
            <person name="Timmis K."/>
            <person name="Oxley A."/>
            <person name="Wurdemann D."/>
        </authorList>
    </citation>
    <scope>NUCLEOTIDE SEQUENCE [LARGE SCALE GENOMIC DNA]</scope>
    <source>
        <strain evidence="3">7-10-1-b</strain>
    </source>
</reference>
<reference evidence="2 3" key="2">
    <citation type="submission" date="2010-03" db="EMBL/GenBank/DDBJ databases">
        <authorList>
            <person name="Pajon A."/>
        </authorList>
    </citation>
    <scope>NUCLEOTIDE SEQUENCE [LARGE SCALE GENOMIC DNA]</scope>
    <source>
        <strain evidence="3">7-10-1-b</strain>
    </source>
</reference>
<organism evidence="2 3">
    <name type="scientific">Gordonibacter pamelaeae 7-10-1-b</name>
    <dbReference type="NCBI Taxonomy" id="657308"/>
    <lineage>
        <taxon>Bacteria</taxon>
        <taxon>Bacillati</taxon>
        <taxon>Actinomycetota</taxon>
        <taxon>Coriobacteriia</taxon>
        <taxon>Eggerthellales</taxon>
        <taxon>Eggerthellaceae</taxon>
        <taxon>Gordonibacter</taxon>
    </lineage>
</organism>
<name>D6E9Y5_9ACTN</name>
<dbReference type="AlphaFoldDB" id="D6E9Y5"/>
<accession>D6E9Y5</accession>
<dbReference type="Proteomes" id="UP000008805">
    <property type="component" value="Chromosome"/>
</dbReference>
<proteinExistence type="predicted"/>
<dbReference type="HOGENOM" id="CLU_1710687_0_0_11"/>
<sequence>MRIIDGDGLEIESPDESLGRLVADRLLIAHHEAEPERRRVEVFDYDNPVYVAPNGGKIVNTIVEREYSPPKDAWDEYEDVLRYVPYTPDELAAMEAERIAQEQARKEAEERAAEEARKAAEREEFMACAPARLGSVEETTSEIVLVLADVIGA</sequence>
<dbReference type="KEGG" id="gpa:GPA_23020"/>
<dbReference type="RefSeq" id="WP_015539876.1">
    <property type="nucleotide sequence ID" value="NC_021021.1"/>
</dbReference>
<dbReference type="EMBL" id="FP929047">
    <property type="protein sequence ID" value="CBL04532.1"/>
    <property type="molecule type" value="Genomic_DNA"/>
</dbReference>
<evidence type="ECO:0000313" key="2">
    <source>
        <dbReference type="EMBL" id="CBL04532.1"/>
    </source>
</evidence>
<dbReference type="BioCyc" id="GPAM657308:GPA_RS10730-MONOMER"/>
<evidence type="ECO:0000256" key="1">
    <source>
        <dbReference type="SAM" id="MobiDB-lite"/>
    </source>
</evidence>
<protein>
    <submittedName>
        <fullName evidence="2">Uncharacterized protein</fullName>
    </submittedName>
</protein>
<feature type="region of interest" description="Disordered" evidence="1">
    <location>
        <begin position="101"/>
        <end position="120"/>
    </location>
</feature>